<dbReference type="OrthoDB" id="2551793at2759"/>
<proteinExistence type="predicted"/>
<dbReference type="Proteomes" id="UP000825935">
    <property type="component" value="Chromosome 16"/>
</dbReference>
<protein>
    <submittedName>
        <fullName evidence="1">Uncharacterized protein</fullName>
    </submittedName>
</protein>
<gene>
    <name evidence="1" type="ORF">KP509_16G051700</name>
</gene>
<reference evidence="1" key="1">
    <citation type="submission" date="2021-08" db="EMBL/GenBank/DDBJ databases">
        <title>WGS assembly of Ceratopteris richardii.</title>
        <authorList>
            <person name="Marchant D.B."/>
            <person name="Chen G."/>
            <person name="Jenkins J."/>
            <person name="Shu S."/>
            <person name="Leebens-Mack J."/>
            <person name="Grimwood J."/>
            <person name="Schmutz J."/>
            <person name="Soltis P."/>
            <person name="Soltis D."/>
            <person name="Chen Z.-H."/>
        </authorList>
    </citation>
    <scope>NUCLEOTIDE SEQUENCE</scope>
    <source>
        <strain evidence="1">Whitten #5841</strain>
        <tissue evidence="1">Leaf</tissue>
    </source>
</reference>
<sequence length="267" mass="30529">MVCFSLKESTLRTCWKNSRCKIAGTPIKVNYKLSSHEGELIEDVTGYQSLVGSLNYATLTRVDICYSVSVLSQFMYTPRKPHMEAAKRILRYLKGTMNEGLYYPYVSDLSLKLFSHADWARSKEYRRSTSGYLTFAGSKLFSWSFKKQHTIALSPTEAEYRGPAIATQEAMWMKTLFTDLGMEIGTPSIFGENMSFIHLDANPILHARTKHIEVHYHYVREKIVSKEIQLTYVSTHQQCAYILTKALDGTKLCKFKAMIGVQVILED</sequence>
<evidence type="ECO:0000313" key="1">
    <source>
        <dbReference type="EMBL" id="KAH7387978.1"/>
    </source>
</evidence>
<evidence type="ECO:0000313" key="2">
    <source>
        <dbReference type="Proteomes" id="UP000825935"/>
    </source>
</evidence>
<dbReference type="OMA" id="HADWARS"/>
<dbReference type="CDD" id="cd09272">
    <property type="entry name" value="RNase_HI_RT_Ty1"/>
    <property type="match status" value="1"/>
</dbReference>
<comment type="caution">
    <text evidence="1">The sequence shown here is derived from an EMBL/GenBank/DDBJ whole genome shotgun (WGS) entry which is preliminary data.</text>
</comment>
<keyword evidence="2" id="KW-1185">Reference proteome</keyword>
<dbReference type="PANTHER" id="PTHR11439">
    <property type="entry name" value="GAG-POL-RELATED RETROTRANSPOSON"/>
    <property type="match status" value="1"/>
</dbReference>
<dbReference type="SUPFAM" id="SSF56672">
    <property type="entry name" value="DNA/RNA polymerases"/>
    <property type="match status" value="1"/>
</dbReference>
<accession>A0A8T2T0T6</accession>
<dbReference type="PANTHER" id="PTHR11439:SF454">
    <property type="match status" value="1"/>
</dbReference>
<organism evidence="1 2">
    <name type="scientific">Ceratopteris richardii</name>
    <name type="common">Triangle waterfern</name>
    <dbReference type="NCBI Taxonomy" id="49495"/>
    <lineage>
        <taxon>Eukaryota</taxon>
        <taxon>Viridiplantae</taxon>
        <taxon>Streptophyta</taxon>
        <taxon>Embryophyta</taxon>
        <taxon>Tracheophyta</taxon>
        <taxon>Polypodiopsida</taxon>
        <taxon>Polypodiidae</taxon>
        <taxon>Polypodiales</taxon>
        <taxon>Pteridineae</taxon>
        <taxon>Pteridaceae</taxon>
        <taxon>Parkerioideae</taxon>
        <taxon>Ceratopteris</taxon>
    </lineage>
</organism>
<dbReference type="EMBL" id="CM035421">
    <property type="protein sequence ID" value="KAH7387978.1"/>
    <property type="molecule type" value="Genomic_DNA"/>
</dbReference>
<dbReference type="AlphaFoldDB" id="A0A8T2T0T6"/>
<name>A0A8T2T0T6_CERRI</name>
<dbReference type="InterPro" id="IPR043502">
    <property type="entry name" value="DNA/RNA_pol_sf"/>
</dbReference>